<evidence type="ECO:0000313" key="1">
    <source>
        <dbReference type="EMBL" id="OEL28218.1"/>
    </source>
</evidence>
<organism evidence="1 2">
    <name type="scientific">Dichanthelium oligosanthes</name>
    <dbReference type="NCBI Taxonomy" id="888268"/>
    <lineage>
        <taxon>Eukaryota</taxon>
        <taxon>Viridiplantae</taxon>
        <taxon>Streptophyta</taxon>
        <taxon>Embryophyta</taxon>
        <taxon>Tracheophyta</taxon>
        <taxon>Spermatophyta</taxon>
        <taxon>Magnoliopsida</taxon>
        <taxon>Liliopsida</taxon>
        <taxon>Poales</taxon>
        <taxon>Poaceae</taxon>
        <taxon>PACMAD clade</taxon>
        <taxon>Panicoideae</taxon>
        <taxon>Panicodae</taxon>
        <taxon>Paniceae</taxon>
        <taxon>Dichantheliinae</taxon>
        <taxon>Dichanthelium</taxon>
    </lineage>
</organism>
<accession>A0A1E5VSX3</accession>
<protein>
    <submittedName>
        <fullName evidence="1">Uncharacterized protein</fullName>
    </submittedName>
</protein>
<dbReference type="EMBL" id="LWDX02030533">
    <property type="protein sequence ID" value="OEL28218.1"/>
    <property type="molecule type" value="Genomic_DNA"/>
</dbReference>
<gene>
    <name evidence="1" type="ORF">BAE44_0010763</name>
</gene>
<evidence type="ECO:0000313" key="2">
    <source>
        <dbReference type="Proteomes" id="UP000095767"/>
    </source>
</evidence>
<reference evidence="1 2" key="1">
    <citation type="submission" date="2016-09" db="EMBL/GenBank/DDBJ databases">
        <title>The draft genome of Dichanthelium oligosanthes: A C3 panicoid grass species.</title>
        <authorList>
            <person name="Studer A.J."/>
            <person name="Schnable J.C."/>
            <person name="Brutnell T.P."/>
        </authorList>
    </citation>
    <scope>NUCLEOTIDE SEQUENCE [LARGE SCALE GENOMIC DNA]</scope>
    <source>
        <strain evidence="2">cv. Kellogg 1175</strain>
        <tissue evidence="1">Leaf</tissue>
    </source>
</reference>
<name>A0A1E5VSX3_9POAL</name>
<sequence length="118" mass="13799">MAHLNRLLLTVFHPPIPEPDSSDDSKYEEVGMAYEAGYIANPYSGRCSVQRNVREGWQQLWGDYFCPFLVYNSSLFRRRSTYCISYQCRIPLHMQLTMTISRKGQMLPANWDAILTKR</sequence>
<dbReference type="Proteomes" id="UP000095767">
    <property type="component" value="Unassembled WGS sequence"/>
</dbReference>
<dbReference type="AlphaFoldDB" id="A0A1E5VSX3"/>
<keyword evidence="2" id="KW-1185">Reference proteome</keyword>
<proteinExistence type="predicted"/>
<comment type="caution">
    <text evidence="1">The sequence shown here is derived from an EMBL/GenBank/DDBJ whole genome shotgun (WGS) entry which is preliminary data.</text>
</comment>